<evidence type="ECO:0000313" key="1">
    <source>
        <dbReference type="EMBL" id="KAL2487808.1"/>
    </source>
</evidence>
<evidence type="ECO:0000313" key="2">
    <source>
        <dbReference type="Proteomes" id="UP001604277"/>
    </source>
</evidence>
<accession>A0ABD1RJ45</accession>
<reference evidence="2" key="1">
    <citation type="submission" date="2024-07" db="EMBL/GenBank/DDBJ databases">
        <title>Two chromosome-level genome assemblies of Korean endemic species Abeliophyllum distichum and Forsythia ovata (Oleaceae).</title>
        <authorList>
            <person name="Jang H."/>
        </authorList>
    </citation>
    <scope>NUCLEOTIDE SEQUENCE [LARGE SCALE GENOMIC DNA]</scope>
</reference>
<keyword evidence="2" id="KW-1185">Reference proteome</keyword>
<name>A0ABD1RJ45_9LAMI</name>
<dbReference type="AlphaFoldDB" id="A0ABD1RJ45"/>
<dbReference type="EMBL" id="JBFOLJ010000012">
    <property type="protein sequence ID" value="KAL2487808.1"/>
    <property type="molecule type" value="Genomic_DNA"/>
</dbReference>
<organism evidence="1 2">
    <name type="scientific">Forsythia ovata</name>
    <dbReference type="NCBI Taxonomy" id="205694"/>
    <lineage>
        <taxon>Eukaryota</taxon>
        <taxon>Viridiplantae</taxon>
        <taxon>Streptophyta</taxon>
        <taxon>Embryophyta</taxon>
        <taxon>Tracheophyta</taxon>
        <taxon>Spermatophyta</taxon>
        <taxon>Magnoliopsida</taxon>
        <taxon>eudicotyledons</taxon>
        <taxon>Gunneridae</taxon>
        <taxon>Pentapetalae</taxon>
        <taxon>asterids</taxon>
        <taxon>lamiids</taxon>
        <taxon>Lamiales</taxon>
        <taxon>Oleaceae</taxon>
        <taxon>Forsythieae</taxon>
        <taxon>Forsythia</taxon>
    </lineage>
</organism>
<comment type="caution">
    <text evidence="1">The sequence shown here is derived from an EMBL/GenBank/DDBJ whole genome shotgun (WGS) entry which is preliminary data.</text>
</comment>
<gene>
    <name evidence="1" type="ORF">Fot_41100</name>
</gene>
<protein>
    <submittedName>
        <fullName evidence="1">Uncharacterized protein</fullName>
    </submittedName>
</protein>
<proteinExistence type="predicted"/>
<dbReference type="Proteomes" id="UP001604277">
    <property type="component" value="Unassembled WGS sequence"/>
</dbReference>
<sequence length="105" mass="11942">MESTHALLPKSDLRADLYTMLAILATDAHNIHALLETFCGNFLPTTEVCHRLSPPLGQLRHAFEKKLLMSSGNFSVQCLRKDMLEGVGKRRNSTYIFVKMYETKE</sequence>